<dbReference type="InterPro" id="IPR001789">
    <property type="entry name" value="Sig_transdc_resp-reg_receiver"/>
</dbReference>
<dbReference type="EMBL" id="CP061799">
    <property type="protein sequence ID" value="QTA83021.1"/>
    <property type="molecule type" value="Genomic_DNA"/>
</dbReference>
<dbReference type="SMART" id="SM00387">
    <property type="entry name" value="HATPase_c"/>
    <property type="match status" value="1"/>
</dbReference>
<feature type="domain" description="Response regulatory" evidence="12">
    <location>
        <begin position="5"/>
        <end position="119"/>
    </location>
</feature>
<dbReference type="CDD" id="cd00082">
    <property type="entry name" value="HisKA"/>
    <property type="match status" value="1"/>
</dbReference>
<dbReference type="Proteomes" id="UP000663720">
    <property type="component" value="Chromosome"/>
</dbReference>
<dbReference type="PROSITE" id="PS50109">
    <property type="entry name" value="HIS_KIN"/>
    <property type="match status" value="1"/>
</dbReference>
<comment type="catalytic activity">
    <reaction evidence="1">
        <text>ATP + protein L-histidine = ADP + protein N-phospho-L-histidine.</text>
        <dbReference type="EC" id="2.7.13.3"/>
    </reaction>
</comment>
<dbReference type="InterPro" id="IPR003594">
    <property type="entry name" value="HATPase_dom"/>
</dbReference>
<dbReference type="Pfam" id="PF00072">
    <property type="entry name" value="Response_reg"/>
    <property type="match status" value="1"/>
</dbReference>
<dbReference type="InterPro" id="IPR005467">
    <property type="entry name" value="His_kinase_dom"/>
</dbReference>
<keyword evidence="10" id="KW-0175">Coiled coil</keyword>
<dbReference type="KEGG" id="dli:dnl_54140"/>
<evidence type="ECO:0000256" key="4">
    <source>
        <dbReference type="ARBA" id="ARBA00022679"/>
    </source>
</evidence>
<evidence type="ECO:0000256" key="8">
    <source>
        <dbReference type="ARBA" id="ARBA00023012"/>
    </source>
</evidence>
<dbReference type="InterPro" id="IPR036097">
    <property type="entry name" value="HisK_dim/P_sf"/>
</dbReference>
<evidence type="ECO:0000313" key="13">
    <source>
        <dbReference type="EMBL" id="QTA83021.1"/>
    </source>
</evidence>
<feature type="coiled-coil region" evidence="10">
    <location>
        <begin position="108"/>
        <end position="135"/>
    </location>
</feature>
<evidence type="ECO:0000313" key="14">
    <source>
        <dbReference type="Proteomes" id="UP000663720"/>
    </source>
</evidence>
<evidence type="ECO:0000256" key="2">
    <source>
        <dbReference type="ARBA" id="ARBA00012438"/>
    </source>
</evidence>
<organism evidence="13 14">
    <name type="scientific">Desulfonema limicola</name>
    <dbReference type="NCBI Taxonomy" id="45656"/>
    <lineage>
        <taxon>Bacteria</taxon>
        <taxon>Pseudomonadati</taxon>
        <taxon>Thermodesulfobacteriota</taxon>
        <taxon>Desulfobacteria</taxon>
        <taxon>Desulfobacterales</taxon>
        <taxon>Desulfococcaceae</taxon>
        <taxon>Desulfonema</taxon>
    </lineage>
</organism>
<sequence length="413" mass="45936">MKNIRLMLVDDEDRFRETMSKRLNKRGMDILDAGDGEICLDLLKQHPVDVVVSDVKMPGMGGIELLQRIKQSYPDVEVILLTGHASASDGVEGIKAGAFDYLSKPVEFEHLLSKIKQAYEKIKRLQEQKTEADFRERMEQQMIVTERLASLGTLATGVAHEINNPLAIIKEAAGWMMLILKKEEMADIPRRADFEKALDKIEKGVERAKRITHQLLGFVQKNESVMSVIKLRDLINESLQLIGREAANKGIEIVKVFKDDADGSLISDPYQLRQVLLNLITNAIHASSKGDTITLGLENQKKTVLLTISDTGCGIPQESLEKIFEPFFTTKPPGKGTGLGLFVSSGIIERLGGTLDLESTLGKGTTFTIELPRNYHMPAEAVHDSSHDDLKNRFSSMKKICKVIINKGENDNG</sequence>
<dbReference type="Gene3D" id="1.10.287.130">
    <property type="match status" value="1"/>
</dbReference>
<evidence type="ECO:0000256" key="6">
    <source>
        <dbReference type="ARBA" id="ARBA00022777"/>
    </source>
</evidence>
<name>A0A975GJ09_9BACT</name>
<keyword evidence="4" id="KW-0808">Transferase</keyword>
<dbReference type="RefSeq" id="WP_207688869.1">
    <property type="nucleotide sequence ID" value="NZ_CP061799.1"/>
</dbReference>
<feature type="modified residue" description="4-aspartylphosphate" evidence="9">
    <location>
        <position position="54"/>
    </location>
</feature>
<dbReference type="EC" id="2.7.13.3" evidence="2"/>
<evidence type="ECO:0000259" key="11">
    <source>
        <dbReference type="PROSITE" id="PS50109"/>
    </source>
</evidence>
<dbReference type="SUPFAM" id="SSF55874">
    <property type="entry name" value="ATPase domain of HSP90 chaperone/DNA topoisomerase II/histidine kinase"/>
    <property type="match status" value="1"/>
</dbReference>
<dbReference type="AlphaFoldDB" id="A0A975GJ09"/>
<evidence type="ECO:0000256" key="9">
    <source>
        <dbReference type="PROSITE-ProRule" id="PRU00169"/>
    </source>
</evidence>
<dbReference type="SUPFAM" id="SSF52172">
    <property type="entry name" value="CheY-like"/>
    <property type="match status" value="1"/>
</dbReference>
<keyword evidence="8" id="KW-0902">Two-component regulatory system</keyword>
<accession>A0A975GJ09</accession>
<evidence type="ECO:0000259" key="12">
    <source>
        <dbReference type="PROSITE" id="PS50110"/>
    </source>
</evidence>
<dbReference type="PANTHER" id="PTHR43065:SF10">
    <property type="entry name" value="PEROXIDE STRESS-ACTIVATED HISTIDINE KINASE MAK3"/>
    <property type="match status" value="1"/>
</dbReference>
<dbReference type="Pfam" id="PF02518">
    <property type="entry name" value="HATPase_c"/>
    <property type="match status" value="1"/>
</dbReference>
<evidence type="ECO:0000256" key="3">
    <source>
        <dbReference type="ARBA" id="ARBA00022553"/>
    </source>
</evidence>
<dbReference type="InterPro" id="IPR003661">
    <property type="entry name" value="HisK_dim/P_dom"/>
</dbReference>
<dbReference type="GO" id="GO:0000155">
    <property type="term" value="F:phosphorelay sensor kinase activity"/>
    <property type="evidence" value="ECO:0007669"/>
    <property type="project" value="InterPro"/>
</dbReference>
<dbReference type="SMART" id="SM00448">
    <property type="entry name" value="REC"/>
    <property type="match status" value="1"/>
</dbReference>
<dbReference type="PANTHER" id="PTHR43065">
    <property type="entry name" value="SENSOR HISTIDINE KINASE"/>
    <property type="match status" value="1"/>
</dbReference>
<feature type="domain" description="Histidine kinase" evidence="11">
    <location>
        <begin position="157"/>
        <end position="375"/>
    </location>
</feature>
<keyword evidence="14" id="KW-1185">Reference proteome</keyword>
<dbReference type="InterPro" id="IPR036890">
    <property type="entry name" value="HATPase_C_sf"/>
</dbReference>
<dbReference type="SUPFAM" id="SSF47384">
    <property type="entry name" value="Homodimeric domain of signal transducing histidine kinase"/>
    <property type="match status" value="1"/>
</dbReference>
<dbReference type="PRINTS" id="PR00344">
    <property type="entry name" value="BCTRLSENSOR"/>
</dbReference>
<dbReference type="Gene3D" id="3.40.50.2300">
    <property type="match status" value="1"/>
</dbReference>
<protein>
    <recommendedName>
        <fullName evidence="2">histidine kinase</fullName>
        <ecNumber evidence="2">2.7.13.3</ecNumber>
    </recommendedName>
</protein>
<proteinExistence type="predicted"/>
<evidence type="ECO:0000256" key="7">
    <source>
        <dbReference type="ARBA" id="ARBA00022840"/>
    </source>
</evidence>
<dbReference type="GO" id="GO:0005524">
    <property type="term" value="F:ATP binding"/>
    <property type="evidence" value="ECO:0007669"/>
    <property type="project" value="UniProtKB-KW"/>
</dbReference>
<keyword evidence="6 13" id="KW-0418">Kinase</keyword>
<dbReference type="Gene3D" id="3.30.565.10">
    <property type="entry name" value="Histidine kinase-like ATPase, C-terminal domain"/>
    <property type="match status" value="1"/>
</dbReference>
<dbReference type="InterPro" id="IPR011006">
    <property type="entry name" value="CheY-like_superfamily"/>
</dbReference>
<dbReference type="PROSITE" id="PS50110">
    <property type="entry name" value="RESPONSE_REGULATORY"/>
    <property type="match status" value="1"/>
</dbReference>
<reference evidence="13" key="1">
    <citation type="journal article" date="2021" name="Microb. Physiol.">
        <title>Proteogenomic Insights into the Physiology of Marine, Sulfate-Reducing, Filamentous Desulfonema limicola and Desulfonema magnum.</title>
        <authorList>
            <person name="Schnaars V."/>
            <person name="Wohlbrand L."/>
            <person name="Scheve S."/>
            <person name="Hinrichs C."/>
            <person name="Reinhardt R."/>
            <person name="Rabus R."/>
        </authorList>
    </citation>
    <scope>NUCLEOTIDE SEQUENCE</scope>
    <source>
        <strain evidence="13">5ac10</strain>
    </source>
</reference>
<dbReference type="InterPro" id="IPR004358">
    <property type="entry name" value="Sig_transdc_His_kin-like_C"/>
</dbReference>
<evidence type="ECO:0000256" key="1">
    <source>
        <dbReference type="ARBA" id="ARBA00000085"/>
    </source>
</evidence>
<gene>
    <name evidence="13" type="ORF">dnl_54140</name>
</gene>
<keyword evidence="3 9" id="KW-0597">Phosphoprotein</keyword>
<dbReference type="SMART" id="SM00388">
    <property type="entry name" value="HisKA"/>
    <property type="match status" value="1"/>
</dbReference>
<keyword evidence="7" id="KW-0067">ATP-binding</keyword>
<dbReference type="Pfam" id="PF00512">
    <property type="entry name" value="HisKA"/>
    <property type="match status" value="1"/>
</dbReference>
<keyword evidence="5" id="KW-0547">Nucleotide-binding</keyword>
<evidence type="ECO:0000256" key="5">
    <source>
        <dbReference type="ARBA" id="ARBA00022741"/>
    </source>
</evidence>
<evidence type="ECO:0000256" key="10">
    <source>
        <dbReference type="SAM" id="Coils"/>
    </source>
</evidence>